<name>A0ABV4BAA6_9GAMM</name>
<comment type="caution">
    <text evidence="1">The sequence shown here is derived from an EMBL/GenBank/DDBJ whole genome shotgun (WGS) entry which is preliminary data.</text>
</comment>
<reference evidence="1 2" key="1">
    <citation type="submission" date="2024-05" db="EMBL/GenBank/DDBJ databases">
        <title>Genome Sequence and Characterization of the New Strain Purple Sulfur Bacterium of Genus Thioalkalicoccus.</title>
        <authorList>
            <person name="Bryantseva I.A."/>
            <person name="Kyndt J.A."/>
            <person name="Imhoff J.F."/>
        </authorList>
    </citation>
    <scope>NUCLEOTIDE SEQUENCE [LARGE SCALE GENOMIC DNA]</scope>
    <source>
        <strain evidence="1 2">Um2</strain>
    </source>
</reference>
<gene>
    <name evidence="1" type="ORF">ABC977_02925</name>
</gene>
<evidence type="ECO:0000313" key="2">
    <source>
        <dbReference type="Proteomes" id="UP001564408"/>
    </source>
</evidence>
<accession>A0ABV4BAA6</accession>
<dbReference type="RefSeq" id="WP_369665734.1">
    <property type="nucleotide sequence ID" value="NZ_JBDKXB010000002.1"/>
</dbReference>
<proteinExistence type="predicted"/>
<dbReference type="EMBL" id="JBDKXB010000002">
    <property type="protein sequence ID" value="MEY6431357.1"/>
    <property type="molecule type" value="Genomic_DNA"/>
</dbReference>
<protein>
    <submittedName>
        <fullName evidence="1">Uncharacterized protein</fullName>
    </submittedName>
</protein>
<organism evidence="1 2">
    <name type="scientific">Thioalkalicoccus limnaeus</name>
    <dbReference type="NCBI Taxonomy" id="120681"/>
    <lineage>
        <taxon>Bacteria</taxon>
        <taxon>Pseudomonadati</taxon>
        <taxon>Pseudomonadota</taxon>
        <taxon>Gammaproteobacteria</taxon>
        <taxon>Chromatiales</taxon>
        <taxon>Chromatiaceae</taxon>
        <taxon>Thioalkalicoccus</taxon>
    </lineage>
</organism>
<keyword evidence="2" id="KW-1185">Reference proteome</keyword>
<evidence type="ECO:0000313" key="1">
    <source>
        <dbReference type="EMBL" id="MEY6431357.1"/>
    </source>
</evidence>
<dbReference type="Proteomes" id="UP001564408">
    <property type="component" value="Unassembled WGS sequence"/>
</dbReference>
<sequence length="91" mass="10125">MTQSPIAYIVFNRPQHTEQTFAVLREQRPSQLFIIADGPRPGHPTDNAALDGARQLLAAGERDRISFLLLLRTGEAPRATFARDAIRVASR</sequence>